<evidence type="ECO:0000313" key="2">
    <source>
        <dbReference type="Proteomes" id="UP000006462"/>
    </source>
</evidence>
<proteinExistence type="predicted"/>
<protein>
    <submittedName>
        <fullName evidence="1">Uncharacterized protein</fullName>
    </submittedName>
</protein>
<dbReference type="Proteomes" id="UP000006462">
    <property type="component" value="Unassembled WGS sequence"/>
</dbReference>
<keyword evidence="2" id="KW-1185">Reference proteome</keyword>
<comment type="caution">
    <text evidence="1">The sequence shown here is derived from an EMBL/GenBank/DDBJ whole genome shotgun (WGS) entry which is preliminary data.</text>
</comment>
<accession>A0ABM9ZWX8</accession>
<name>A0ABM9ZWX8_9BACT</name>
<evidence type="ECO:0000313" key="1">
    <source>
        <dbReference type="EMBL" id="EFB91393.1"/>
    </source>
</evidence>
<reference evidence="1 2" key="1">
    <citation type="submission" date="2009-12" db="EMBL/GenBank/DDBJ databases">
        <authorList>
            <person name="Shrivastava S."/>
            <person name="Madupu R."/>
            <person name="Durkin A.S."/>
            <person name="Torralba M."/>
            <person name="Methe B."/>
            <person name="Sutton G.G."/>
            <person name="Strausberg R.L."/>
            <person name="Nelson K.E."/>
        </authorList>
    </citation>
    <scope>NUCLEOTIDE SEQUENCE [LARGE SCALE GENOMIC DNA]</scope>
    <source>
        <strain evidence="1 2">W5455</strain>
    </source>
</reference>
<organism evidence="1 2">
    <name type="scientific">Pyramidobacter piscolens W5455</name>
    <dbReference type="NCBI Taxonomy" id="352165"/>
    <lineage>
        <taxon>Bacteria</taxon>
        <taxon>Thermotogati</taxon>
        <taxon>Synergistota</taxon>
        <taxon>Synergistia</taxon>
        <taxon>Synergistales</taxon>
        <taxon>Dethiosulfovibrionaceae</taxon>
        <taxon>Pyramidobacter</taxon>
    </lineage>
</organism>
<sequence>MDYRKKTRKAGRRTISCQLLLMFLPRSGSRLLPFLCAFVFPRRLLFTTDVR</sequence>
<dbReference type="EMBL" id="ADFP01000044">
    <property type="protein sequence ID" value="EFB91393.1"/>
    <property type="molecule type" value="Genomic_DNA"/>
</dbReference>
<gene>
    <name evidence="1" type="ORF">HMPREF7215_2209</name>
</gene>